<evidence type="ECO:0000313" key="12">
    <source>
        <dbReference type="Proteomes" id="UP000261948"/>
    </source>
</evidence>
<comment type="similarity">
    <text evidence="2">Belongs to the GSP M family.</text>
</comment>
<keyword evidence="7" id="KW-0653">Protein transport</keyword>
<comment type="subcellular location">
    <subcellularLocation>
        <location evidence="1">Cell inner membrane</location>
        <topology evidence="1">Single-pass membrane protein</topology>
    </subcellularLocation>
</comment>
<keyword evidence="9 10" id="KW-0472">Membrane</keyword>
<dbReference type="OrthoDB" id="8687363at2"/>
<evidence type="ECO:0000313" key="11">
    <source>
        <dbReference type="EMBL" id="RGE42704.1"/>
    </source>
</evidence>
<evidence type="ECO:0000256" key="7">
    <source>
        <dbReference type="ARBA" id="ARBA00022927"/>
    </source>
</evidence>
<organism evidence="11 12">
    <name type="scientific">Comamonas testosteroni</name>
    <name type="common">Pseudomonas testosteroni</name>
    <dbReference type="NCBI Taxonomy" id="285"/>
    <lineage>
        <taxon>Bacteria</taxon>
        <taxon>Pseudomonadati</taxon>
        <taxon>Pseudomonadota</taxon>
        <taxon>Betaproteobacteria</taxon>
        <taxon>Burkholderiales</taxon>
        <taxon>Comamonadaceae</taxon>
        <taxon>Comamonas</taxon>
    </lineage>
</organism>
<evidence type="ECO:0000256" key="2">
    <source>
        <dbReference type="ARBA" id="ARBA00010637"/>
    </source>
</evidence>
<dbReference type="GO" id="GO:0015627">
    <property type="term" value="C:type II protein secretion system complex"/>
    <property type="evidence" value="ECO:0007669"/>
    <property type="project" value="InterPro"/>
</dbReference>
<gene>
    <name evidence="11" type="ORF">DZC30_16465</name>
</gene>
<evidence type="ECO:0000256" key="5">
    <source>
        <dbReference type="ARBA" id="ARBA00022519"/>
    </source>
</evidence>
<reference evidence="11 12" key="1">
    <citation type="submission" date="2018-08" db="EMBL/GenBank/DDBJ databases">
        <title>Comamonas testosteroni strain SWCO2.</title>
        <authorList>
            <person name="Jiang N."/>
            <person name="Zhang X.Z."/>
        </authorList>
    </citation>
    <scope>NUCLEOTIDE SEQUENCE [LARGE SCALE GENOMIC DNA]</scope>
    <source>
        <strain evidence="11 12">SWCO2</strain>
    </source>
</reference>
<evidence type="ECO:0000256" key="1">
    <source>
        <dbReference type="ARBA" id="ARBA00004377"/>
    </source>
</evidence>
<dbReference type="InterPro" id="IPR007690">
    <property type="entry name" value="T2SS_GspM"/>
</dbReference>
<dbReference type="GO" id="GO:0015628">
    <property type="term" value="P:protein secretion by the type II secretion system"/>
    <property type="evidence" value="ECO:0007669"/>
    <property type="project" value="InterPro"/>
</dbReference>
<proteinExistence type="inferred from homology"/>
<protein>
    <submittedName>
        <fullName evidence="11">Type II secretion system protein M</fullName>
    </submittedName>
</protein>
<keyword evidence="6 10" id="KW-0812">Transmembrane</keyword>
<keyword evidence="5" id="KW-0997">Cell inner membrane</keyword>
<sequence>MKQPSALNTAIAPLRQRWNALAQREQNLLLLAVSVIALALLWWVALAPALQSLRTAPARHAVADRELQSMLQMQAQAELLRQQPQSSSADSKALLEKSVTAELGSTAKLQWLGQRAQITLTNTPAPALARWLSQARDNSHASVAEMKLNRQAPTADADASVRWSGNLLLDLPGNTGNTAQ</sequence>
<dbReference type="InterPro" id="IPR023229">
    <property type="entry name" value="T2SS_M_periplasmic_sf"/>
</dbReference>
<dbReference type="EMBL" id="QURR01000022">
    <property type="protein sequence ID" value="RGE42704.1"/>
    <property type="molecule type" value="Genomic_DNA"/>
</dbReference>
<evidence type="ECO:0000256" key="3">
    <source>
        <dbReference type="ARBA" id="ARBA00022448"/>
    </source>
</evidence>
<dbReference type="GO" id="GO:0005886">
    <property type="term" value="C:plasma membrane"/>
    <property type="evidence" value="ECO:0007669"/>
    <property type="project" value="UniProtKB-SubCell"/>
</dbReference>
<keyword evidence="8 10" id="KW-1133">Transmembrane helix</keyword>
<keyword evidence="4" id="KW-1003">Cell membrane</keyword>
<evidence type="ECO:0000256" key="8">
    <source>
        <dbReference type="ARBA" id="ARBA00022989"/>
    </source>
</evidence>
<dbReference type="Pfam" id="PF04612">
    <property type="entry name" value="T2SSM"/>
    <property type="match status" value="1"/>
</dbReference>
<evidence type="ECO:0000256" key="6">
    <source>
        <dbReference type="ARBA" id="ARBA00022692"/>
    </source>
</evidence>
<dbReference type="AlphaFoldDB" id="A0A373FEX4"/>
<evidence type="ECO:0000256" key="10">
    <source>
        <dbReference type="SAM" id="Phobius"/>
    </source>
</evidence>
<keyword evidence="12" id="KW-1185">Reference proteome</keyword>
<dbReference type="Proteomes" id="UP000261948">
    <property type="component" value="Unassembled WGS sequence"/>
</dbReference>
<name>A0A373FEX4_COMTE</name>
<evidence type="ECO:0000256" key="4">
    <source>
        <dbReference type="ARBA" id="ARBA00022475"/>
    </source>
</evidence>
<feature type="transmembrane region" description="Helical" evidence="10">
    <location>
        <begin position="28"/>
        <end position="50"/>
    </location>
</feature>
<dbReference type="SUPFAM" id="SSF103054">
    <property type="entry name" value="General secretion pathway protein M, EpsM"/>
    <property type="match status" value="1"/>
</dbReference>
<comment type="caution">
    <text evidence="11">The sequence shown here is derived from an EMBL/GenBank/DDBJ whole genome shotgun (WGS) entry which is preliminary data.</text>
</comment>
<accession>A0A373FEX4</accession>
<keyword evidence="3" id="KW-0813">Transport</keyword>
<evidence type="ECO:0000256" key="9">
    <source>
        <dbReference type="ARBA" id="ARBA00023136"/>
    </source>
</evidence>